<feature type="domain" description="TRAPPC10/Trs130 C-terminal" evidence="4">
    <location>
        <begin position="1023"/>
        <end position="1168"/>
    </location>
</feature>
<evidence type="ECO:0000313" key="8">
    <source>
        <dbReference type="Proteomes" id="UP000030669"/>
    </source>
</evidence>
<protein>
    <recommendedName>
        <fullName evidence="9">Trafficking protein particle complex subunit 10</fullName>
    </recommendedName>
</protein>
<dbReference type="InterPro" id="IPR022233">
    <property type="entry name" value="TRAPPC10/Trs130_C"/>
</dbReference>
<name>S7QFJ6_GLOTA</name>
<dbReference type="eggNOG" id="KOG1931">
    <property type="taxonomic scope" value="Eukaryota"/>
</dbReference>
<feature type="domain" description="TRAPPC10/Trs130 N-terminal" evidence="5">
    <location>
        <begin position="7"/>
        <end position="317"/>
    </location>
</feature>
<dbReference type="GO" id="GO:0034498">
    <property type="term" value="P:early endosome to Golgi transport"/>
    <property type="evidence" value="ECO:0007669"/>
    <property type="project" value="TreeGrafter"/>
</dbReference>
<evidence type="ECO:0000313" key="7">
    <source>
        <dbReference type="EMBL" id="EPQ58192.1"/>
    </source>
</evidence>
<dbReference type="GO" id="GO:1990071">
    <property type="term" value="C:TRAPPII protein complex"/>
    <property type="evidence" value="ECO:0007669"/>
    <property type="project" value="InterPro"/>
</dbReference>
<dbReference type="RefSeq" id="XP_007863441.1">
    <property type="nucleotide sequence ID" value="XM_007865250.1"/>
</dbReference>
<dbReference type="PANTHER" id="PTHR13251">
    <property type="entry name" value="EPILEPSY HOLOPROSENCEPHALY CANDIDATE 1/TMEM1"/>
    <property type="match status" value="1"/>
</dbReference>
<gene>
    <name evidence="7" type="ORF">GLOTRDRAFT_104113</name>
</gene>
<dbReference type="PANTHER" id="PTHR13251:SF3">
    <property type="entry name" value="TRAFFICKING PROTEIN PARTICLE COMPLEX SUBUNIT 10"/>
    <property type="match status" value="1"/>
</dbReference>
<dbReference type="AlphaFoldDB" id="S7QFJ6"/>
<dbReference type="GO" id="GO:0006891">
    <property type="term" value="P:intra-Golgi vesicle-mediated transport"/>
    <property type="evidence" value="ECO:0007669"/>
    <property type="project" value="TreeGrafter"/>
</dbReference>
<keyword evidence="8" id="KW-1185">Reference proteome</keyword>
<evidence type="ECO:0000259" key="4">
    <source>
        <dbReference type="Pfam" id="PF12584"/>
    </source>
</evidence>
<dbReference type="EMBL" id="KB469298">
    <property type="protein sequence ID" value="EPQ58192.1"/>
    <property type="molecule type" value="Genomic_DNA"/>
</dbReference>
<dbReference type="STRING" id="670483.S7QFJ6"/>
<dbReference type="Pfam" id="PF23274">
    <property type="entry name" value="DUF7077"/>
    <property type="match status" value="1"/>
</dbReference>
<proteinExistence type="predicted"/>
<sequence>MSPDAVLVTYAASPTFLSSDLWKQFQAALLAQLPLQNIHWKSTSRPSIRTIQQLNVKLVPLDSIRDEQTTQIPLTILERPLLNLYIVICEDHEAYKNSVRKQIKDWHSIVVQRKSQEWLILYMDRSDMKAPAPSFFQVKASVLDKIKADFNIDKRDRCVQIAWSPNFDNPSVWVDVITKIKDGLLSAFDATVMQKEDEVRRSESQRQMPGWNFCTFFILKESLASSFEGVGLYDDALLQYDELEASFYQVLREKNLSWFGTLISPSPNDDSMPLLSTTKKPYRDLILANTISVFDFRIYLLARQCNLLGKMGRVVEIGRKSSAFLSAFGKRLLDTKETIPTGFVESWVYSSALSVVDQCDRWASELQLDENSGTTFDAIKGELLELARHQLDTIGVQLRYLPMKPPFSTSSFLPPEHLSRPVDPSEYSISQSELLASIKDEEAFYDLYIRVTNRAIERYAKARRRKFALKLHGSLAALDVHRSRLPAALQTFTSLPAHYAPHGWTSLEALALFEAMNAHSRLDKAKDTEWIHVLLAFLKTYVHSTEDDLLIQMDNKKEYLQNLLQALHDATGELVTDLFHTDYDILSVQVNAREAEIAETQDGSYLNVSVTNHLPCDILVDEVNVMLAGPDTEKLRYTAKVDVLQPGTASLKLFCAMPTNGTHVLDSTEIRVRKLVFQSLHRRNHAAGQNPRVREDSPVLVHVPRDPRALSVSARQPDSIELGCSAQVLVSMSSGRNSLSSAQLTLSSPTGVQFNHKSATFLGNEERAVEFQEDRVTIKGVERDSVVAFLVPYTDAQPFQALTINMLVEYVTSSEPDVTRVLHAARVVATSLPVAVNVQDFFRGSRLFSQFTVSTTSHQFVRIKEAELSVVGSNPDGVQTVTPAQPGNFLFRLISKHGPVRDSLRLSIKYNMLRDEIEALVTRAVDRLSSSAAIRTSDAPVIVDSLLSSLEGDASWIEHYIVTGVMRLPKGIKFPQEMFLEHLEVQKVRLGQLYSTILTMSVQALNEQCKELSNEGWREIRIPVDVPRMNIIAAARIRILSDPFEADTNKRLPLYAGQPIPAELTVTTSFHWGGRSEDKDKTYKMRFDVEELIKEWLVSGRKRGDFIAKNGETYTIPITLIALHHGELPLPKVAVTPLPLAGEYAMGSLALPSAETYQMHGAEKVLVLPRGGRSTFVLDMGFHSES</sequence>
<keyword evidence="3" id="KW-0333">Golgi apparatus</keyword>
<dbReference type="HOGENOM" id="CLU_004654_0_0_1"/>
<organism evidence="7 8">
    <name type="scientific">Gloeophyllum trabeum (strain ATCC 11539 / FP-39264 / Madison 617)</name>
    <name type="common">Brown rot fungus</name>
    <dbReference type="NCBI Taxonomy" id="670483"/>
    <lineage>
        <taxon>Eukaryota</taxon>
        <taxon>Fungi</taxon>
        <taxon>Dikarya</taxon>
        <taxon>Basidiomycota</taxon>
        <taxon>Agaricomycotina</taxon>
        <taxon>Agaricomycetes</taxon>
        <taxon>Gloeophyllales</taxon>
        <taxon>Gloeophyllaceae</taxon>
        <taxon>Gloeophyllum</taxon>
    </lineage>
</organism>
<evidence type="ECO:0000259" key="6">
    <source>
        <dbReference type="Pfam" id="PF23274"/>
    </source>
</evidence>
<dbReference type="GO" id="GO:0005829">
    <property type="term" value="C:cytosol"/>
    <property type="evidence" value="ECO:0007669"/>
    <property type="project" value="GOC"/>
</dbReference>
<reference evidence="7 8" key="1">
    <citation type="journal article" date="2012" name="Science">
        <title>The Paleozoic origin of enzymatic lignin decomposition reconstructed from 31 fungal genomes.</title>
        <authorList>
            <person name="Floudas D."/>
            <person name="Binder M."/>
            <person name="Riley R."/>
            <person name="Barry K."/>
            <person name="Blanchette R.A."/>
            <person name="Henrissat B."/>
            <person name="Martinez A.T."/>
            <person name="Otillar R."/>
            <person name="Spatafora J.W."/>
            <person name="Yadav J.S."/>
            <person name="Aerts A."/>
            <person name="Benoit I."/>
            <person name="Boyd A."/>
            <person name="Carlson A."/>
            <person name="Copeland A."/>
            <person name="Coutinho P.M."/>
            <person name="de Vries R.P."/>
            <person name="Ferreira P."/>
            <person name="Findley K."/>
            <person name="Foster B."/>
            <person name="Gaskell J."/>
            <person name="Glotzer D."/>
            <person name="Gorecki P."/>
            <person name="Heitman J."/>
            <person name="Hesse C."/>
            <person name="Hori C."/>
            <person name="Igarashi K."/>
            <person name="Jurgens J.A."/>
            <person name="Kallen N."/>
            <person name="Kersten P."/>
            <person name="Kohler A."/>
            <person name="Kuees U."/>
            <person name="Kumar T.K.A."/>
            <person name="Kuo A."/>
            <person name="LaButti K."/>
            <person name="Larrondo L.F."/>
            <person name="Lindquist E."/>
            <person name="Ling A."/>
            <person name="Lombard V."/>
            <person name="Lucas S."/>
            <person name="Lundell T."/>
            <person name="Martin R."/>
            <person name="McLaughlin D.J."/>
            <person name="Morgenstern I."/>
            <person name="Morin E."/>
            <person name="Murat C."/>
            <person name="Nagy L.G."/>
            <person name="Nolan M."/>
            <person name="Ohm R.A."/>
            <person name="Patyshakuliyeva A."/>
            <person name="Rokas A."/>
            <person name="Ruiz-Duenas F.J."/>
            <person name="Sabat G."/>
            <person name="Salamov A."/>
            <person name="Samejima M."/>
            <person name="Schmutz J."/>
            <person name="Slot J.C."/>
            <person name="St John F."/>
            <person name="Stenlid J."/>
            <person name="Sun H."/>
            <person name="Sun S."/>
            <person name="Syed K."/>
            <person name="Tsang A."/>
            <person name="Wiebenga A."/>
            <person name="Young D."/>
            <person name="Pisabarro A."/>
            <person name="Eastwood D.C."/>
            <person name="Martin F."/>
            <person name="Cullen D."/>
            <person name="Grigoriev I.V."/>
            <person name="Hibbett D.S."/>
        </authorList>
    </citation>
    <scope>NUCLEOTIDE SEQUENCE [LARGE SCALE GENOMIC DNA]</scope>
    <source>
        <strain evidence="7 8">ATCC 11539</strain>
    </source>
</reference>
<dbReference type="InterPro" id="IPR045126">
    <property type="entry name" value="TRAPPC10/Trs130"/>
</dbReference>
<dbReference type="GeneID" id="19298627"/>
<accession>S7QFJ6</accession>
<evidence type="ECO:0000256" key="2">
    <source>
        <dbReference type="ARBA" id="ARBA00022448"/>
    </source>
</evidence>
<dbReference type="Pfam" id="PF12584">
    <property type="entry name" value="TRAPPC10"/>
    <property type="match status" value="1"/>
</dbReference>
<keyword evidence="2" id="KW-0813">Transport</keyword>
<dbReference type="Pfam" id="PF23036">
    <property type="entry name" value="TRAPPC10_1st"/>
    <property type="match status" value="1"/>
</dbReference>
<comment type="subcellular location">
    <subcellularLocation>
        <location evidence="1">Golgi apparatus</location>
    </subcellularLocation>
</comment>
<dbReference type="OMA" id="YEIHANP"/>
<dbReference type="Proteomes" id="UP000030669">
    <property type="component" value="Unassembled WGS sequence"/>
</dbReference>
<dbReference type="InterPro" id="IPR056913">
    <property type="entry name" value="TRAPPC10/Trs130_N"/>
</dbReference>
<evidence type="ECO:0000259" key="5">
    <source>
        <dbReference type="Pfam" id="PF23036"/>
    </source>
</evidence>
<dbReference type="KEGG" id="gtr:GLOTRDRAFT_104113"/>
<dbReference type="InterPro" id="IPR055505">
    <property type="entry name" value="DUF7077"/>
</dbReference>
<dbReference type="OrthoDB" id="10256906at2759"/>
<evidence type="ECO:0000256" key="1">
    <source>
        <dbReference type="ARBA" id="ARBA00004555"/>
    </source>
</evidence>
<evidence type="ECO:0008006" key="9">
    <source>
        <dbReference type="Google" id="ProtNLM"/>
    </source>
</evidence>
<feature type="domain" description="DUF7077" evidence="6">
    <location>
        <begin position="707"/>
        <end position="815"/>
    </location>
</feature>
<evidence type="ECO:0000256" key="3">
    <source>
        <dbReference type="ARBA" id="ARBA00023034"/>
    </source>
</evidence>